<evidence type="ECO:0008006" key="3">
    <source>
        <dbReference type="Google" id="ProtNLM"/>
    </source>
</evidence>
<evidence type="ECO:0000313" key="2">
    <source>
        <dbReference type="Proteomes" id="UP001500929"/>
    </source>
</evidence>
<dbReference type="EMBL" id="BAAAQY010000009">
    <property type="protein sequence ID" value="GAA2242918.1"/>
    <property type="molecule type" value="Genomic_DNA"/>
</dbReference>
<sequence length="111" mass="12765">MTGSSDSFDARVFYRDIKPYDAPRELDDLRGPNGGVVSLPVTVYWGPEHYFDLDNESDVIEAYQATLREGRASDQIALLNRELLVEVWPELLLPVRVRRLWEVRFPELTAA</sequence>
<reference evidence="2" key="1">
    <citation type="journal article" date="2019" name="Int. J. Syst. Evol. Microbiol.">
        <title>The Global Catalogue of Microorganisms (GCM) 10K type strain sequencing project: providing services to taxonomists for standard genome sequencing and annotation.</title>
        <authorList>
            <consortium name="The Broad Institute Genomics Platform"/>
            <consortium name="The Broad Institute Genome Sequencing Center for Infectious Disease"/>
            <person name="Wu L."/>
            <person name="Ma J."/>
        </authorList>
    </citation>
    <scope>NUCLEOTIDE SEQUENCE [LARGE SCALE GENOMIC DNA]</scope>
    <source>
        <strain evidence="2">JCM 16117</strain>
    </source>
</reference>
<protein>
    <recommendedName>
        <fullName evidence="3">Transcriptional regulator</fullName>
    </recommendedName>
</protein>
<dbReference type="Proteomes" id="UP001500929">
    <property type="component" value="Unassembled WGS sequence"/>
</dbReference>
<gene>
    <name evidence="1" type="ORF">GCM10009851_30260</name>
</gene>
<accession>A0ABP5QRL1</accession>
<evidence type="ECO:0000313" key="1">
    <source>
        <dbReference type="EMBL" id="GAA2242918.1"/>
    </source>
</evidence>
<comment type="caution">
    <text evidence="1">The sequence shown here is derived from an EMBL/GenBank/DDBJ whole genome shotgun (WGS) entry which is preliminary data.</text>
</comment>
<keyword evidence="2" id="KW-1185">Reference proteome</keyword>
<organism evidence="1 2">
    <name type="scientific">Herbiconiux moechotypicola</name>
    <dbReference type="NCBI Taxonomy" id="637393"/>
    <lineage>
        <taxon>Bacteria</taxon>
        <taxon>Bacillati</taxon>
        <taxon>Actinomycetota</taxon>
        <taxon>Actinomycetes</taxon>
        <taxon>Micrococcales</taxon>
        <taxon>Microbacteriaceae</taxon>
        <taxon>Herbiconiux</taxon>
    </lineage>
</organism>
<proteinExistence type="predicted"/>
<dbReference type="RefSeq" id="WP_259480370.1">
    <property type="nucleotide sequence ID" value="NZ_BAAAQY010000009.1"/>
</dbReference>
<name>A0ABP5QRL1_9MICO</name>